<dbReference type="PRINTS" id="PR00364">
    <property type="entry name" value="DISEASERSIST"/>
</dbReference>
<feature type="region of interest" description="Disordered" evidence="1">
    <location>
        <begin position="259"/>
        <end position="283"/>
    </location>
</feature>
<dbReference type="InterPro" id="IPR008271">
    <property type="entry name" value="Ser/Thr_kinase_AS"/>
</dbReference>
<dbReference type="PROSITE" id="PS50011">
    <property type="entry name" value="PROTEIN_KINASE_DOM"/>
    <property type="match status" value="1"/>
</dbReference>
<protein>
    <submittedName>
        <fullName evidence="3">Protein kinase</fullName>
    </submittedName>
</protein>
<dbReference type="InterPro" id="IPR011009">
    <property type="entry name" value="Kinase-like_dom_sf"/>
</dbReference>
<dbReference type="PANTHER" id="PTHR47691">
    <property type="entry name" value="REGULATOR-RELATED"/>
    <property type="match status" value="1"/>
</dbReference>
<dbReference type="Pfam" id="PF00069">
    <property type="entry name" value="Pkinase"/>
    <property type="match status" value="1"/>
</dbReference>
<dbReference type="EMBL" id="JAGQHS010000291">
    <property type="protein sequence ID" value="MCA9759234.1"/>
    <property type="molecule type" value="Genomic_DNA"/>
</dbReference>
<proteinExistence type="predicted"/>
<dbReference type="Proteomes" id="UP000739538">
    <property type="component" value="Unassembled WGS sequence"/>
</dbReference>
<dbReference type="SMART" id="SM00220">
    <property type="entry name" value="S_TKc"/>
    <property type="match status" value="1"/>
</dbReference>
<dbReference type="InterPro" id="IPR027417">
    <property type="entry name" value="P-loop_NTPase"/>
</dbReference>
<dbReference type="AlphaFoldDB" id="A0A956NHU6"/>
<reference evidence="3" key="2">
    <citation type="journal article" date="2021" name="Microbiome">
        <title>Successional dynamics and alternative stable states in a saline activated sludge microbial community over 9 years.</title>
        <authorList>
            <person name="Wang Y."/>
            <person name="Ye J."/>
            <person name="Ju F."/>
            <person name="Liu L."/>
            <person name="Boyd J.A."/>
            <person name="Deng Y."/>
            <person name="Parks D.H."/>
            <person name="Jiang X."/>
            <person name="Yin X."/>
            <person name="Woodcroft B.J."/>
            <person name="Tyson G.W."/>
            <person name="Hugenholtz P."/>
            <person name="Polz M.F."/>
            <person name="Zhang T."/>
        </authorList>
    </citation>
    <scope>NUCLEOTIDE SEQUENCE</scope>
    <source>
        <strain evidence="3">HKST-UBA02</strain>
    </source>
</reference>
<dbReference type="PROSITE" id="PS00108">
    <property type="entry name" value="PROTEIN_KINASE_ST"/>
    <property type="match status" value="1"/>
</dbReference>
<dbReference type="InterPro" id="IPR011990">
    <property type="entry name" value="TPR-like_helical_dom_sf"/>
</dbReference>
<feature type="domain" description="Protein kinase" evidence="2">
    <location>
        <begin position="112"/>
        <end position="379"/>
    </location>
</feature>
<dbReference type="CDD" id="cd14014">
    <property type="entry name" value="STKc_PknB_like"/>
    <property type="match status" value="1"/>
</dbReference>
<organism evidence="3 4">
    <name type="scientific">Eiseniibacteriota bacterium</name>
    <dbReference type="NCBI Taxonomy" id="2212470"/>
    <lineage>
        <taxon>Bacteria</taxon>
        <taxon>Candidatus Eiseniibacteriota</taxon>
    </lineage>
</organism>
<dbReference type="Gene3D" id="3.40.50.300">
    <property type="entry name" value="P-loop containing nucleotide triphosphate hydrolases"/>
    <property type="match status" value="1"/>
</dbReference>
<dbReference type="SUPFAM" id="SSF56112">
    <property type="entry name" value="Protein kinase-like (PK-like)"/>
    <property type="match status" value="1"/>
</dbReference>
<dbReference type="Pfam" id="PF25872">
    <property type="entry name" value="HTH_77"/>
    <property type="match status" value="1"/>
</dbReference>
<dbReference type="SUPFAM" id="SSF52540">
    <property type="entry name" value="P-loop containing nucleoside triphosphate hydrolases"/>
    <property type="match status" value="1"/>
</dbReference>
<feature type="region of interest" description="Disordered" evidence="1">
    <location>
        <begin position="1"/>
        <end position="29"/>
    </location>
</feature>
<evidence type="ECO:0000313" key="3">
    <source>
        <dbReference type="EMBL" id="MCA9759234.1"/>
    </source>
</evidence>
<evidence type="ECO:0000259" key="2">
    <source>
        <dbReference type="PROSITE" id="PS50011"/>
    </source>
</evidence>
<feature type="compositionally biased region" description="Basic and acidic residues" evidence="1">
    <location>
        <begin position="259"/>
        <end position="277"/>
    </location>
</feature>
<gene>
    <name evidence="3" type="ORF">KDA27_25795</name>
</gene>
<dbReference type="GO" id="GO:0004672">
    <property type="term" value="F:protein kinase activity"/>
    <property type="evidence" value="ECO:0007669"/>
    <property type="project" value="InterPro"/>
</dbReference>
<reference evidence="3" key="1">
    <citation type="submission" date="2020-04" db="EMBL/GenBank/DDBJ databases">
        <authorList>
            <person name="Zhang T."/>
        </authorList>
    </citation>
    <scope>NUCLEOTIDE SEQUENCE</scope>
    <source>
        <strain evidence="3">HKST-UBA02</strain>
    </source>
</reference>
<dbReference type="SUPFAM" id="SSF48452">
    <property type="entry name" value="TPR-like"/>
    <property type="match status" value="1"/>
</dbReference>
<dbReference type="InterPro" id="IPR000719">
    <property type="entry name" value="Prot_kinase_dom"/>
</dbReference>
<evidence type="ECO:0000256" key="1">
    <source>
        <dbReference type="SAM" id="MobiDB-lite"/>
    </source>
</evidence>
<keyword evidence="3" id="KW-0808">Transferase</keyword>
<name>A0A956NHU6_UNCEI</name>
<sequence>MSPENETPGPSPEHSTPDPETPGSSPERADLELLRLAEQLADDVDLETGAPSIETQRPELADDIAALRSLDSVFRKLRANEVAWNSVTILPSGPIAAAPRFHPHPIDATGRYTIDAEAGRGGMGVVYRARDLALDRTVAIKLVPPRLSNSTRHLSRLTQEARLLASLNHPNVATIHGLETTNDGERFLVLEWVEGETLAARLARGPLSRTEAIELGVQLADALTAAHEGRVVHLDLKPANLMITPQGRLKVLDFGLARRDTPSPERGDRGADTDKSSESSLGGTWGYVSPERLLEPGDHRADIFAFGCVLFECLTGRPPFAGSTVAEIQNRLLNGAPDWALLPSDARADLQELIERCVEKRPDRRPESMASILRVLDGLRSETRRRLPSRSDPARNQLPRPRTPFIGRDEAVASCLGRLERPGLLTIVGIGGIGKSRLALAVATRWLEREQGPVYFADLTPLPNEPAELEAGIAALLGVRDRPNQTTLDGIAEALVESGTLLVLDNCEQASAALIGVITRVRETLPDLRVLVTSRIPFSGSDDEVLRLDPLSVPTDADLDDPERLRNNDAVRLFLHHIHRIRPALEILDSGLTSIGVISRRVGGLPLALELAAARTRVLGLHEIEERLDEQLNFLREGGPASGPRRTLGVTIEWSADQLSARERRLFQALSVFTPSCDLEGLSAVSPDPLDEFQILDVVAGLSQKSLLQVESVPGGASRYRLLEPIRQFARKELSETGEDEDVRRRHANHFLALAERAEVALYGASQAEWLERLERDRDNLALALSYWAEQGDGRLRAARMVAALYRFWTVRGHIQEGLKWTQRILSLPEDASLLLRARVTFAHAFLLFYAYGTNRDTLAARFEDALALFRNAGDRQGMARCLSALGIEFNSLGDHERGMHALTEAREHYAAVGDFRGLATVANNMGLSHWLRHDVAQATPLIEESYRLHAQSGDRQARANAALNLAFLIIRAVDLERGRVLVEECADILRNLEDQGTTRAGLLLCTAELATREGDSRAAVWFFGAADARLAEIDLELTDLDPWWYEHDLRYAEARMSLGAGDGAVVDVSVDLEVGADTHVNADAELGVDPEVGADNEADVLYEAGRDSRPEETVRQILTWLNSPESPFPPTTLR</sequence>
<feature type="region of interest" description="Disordered" evidence="1">
    <location>
        <begin position="384"/>
        <end position="403"/>
    </location>
</feature>
<keyword evidence="3" id="KW-0418">Kinase</keyword>
<dbReference type="Gene3D" id="1.10.510.10">
    <property type="entry name" value="Transferase(Phosphotransferase) domain 1"/>
    <property type="match status" value="1"/>
</dbReference>
<dbReference type="Gene3D" id="1.25.40.10">
    <property type="entry name" value="Tetratricopeptide repeat domain"/>
    <property type="match status" value="1"/>
</dbReference>
<dbReference type="Gene3D" id="3.30.200.20">
    <property type="entry name" value="Phosphorylase Kinase, domain 1"/>
    <property type="match status" value="1"/>
</dbReference>
<dbReference type="PANTHER" id="PTHR47691:SF3">
    <property type="entry name" value="HTH-TYPE TRANSCRIPTIONAL REGULATOR RV0890C-RELATED"/>
    <property type="match status" value="1"/>
</dbReference>
<dbReference type="GO" id="GO:0005524">
    <property type="term" value="F:ATP binding"/>
    <property type="evidence" value="ECO:0007669"/>
    <property type="project" value="InterPro"/>
</dbReference>
<dbReference type="InterPro" id="IPR058852">
    <property type="entry name" value="HTH_77"/>
</dbReference>
<evidence type="ECO:0000313" key="4">
    <source>
        <dbReference type="Proteomes" id="UP000739538"/>
    </source>
</evidence>
<comment type="caution">
    <text evidence="3">The sequence shown here is derived from an EMBL/GenBank/DDBJ whole genome shotgun (WGS) entry which is preliminary data.</text>
</comment>
<accession>A0A956NHU6</accession>